<dbReference type="InterPro" id="IPR015421">
    <property type="entry name" value="PyrdxlP-dep_Trfase_major"/>
</dbReference>
<dbReference type="NCBIfam" id="TIGR01979">
    <property type="entry name" value="sufS"/>
    <property type="match status" value="1"/>
</dbReference>
<comment type="function">
    <text evidence="8">Catalyzes the removal of elemental sulfur and selenium atoms from L-cysteine, L-cystine, L-selenocysteine, and L-selenocystine to produce L-alanine.</text>
</comment>
<dbReference type="InterPro" id="IPR010970">
    <property type="entry name" value="Cys_dSase_SufS"/>
</dbReference>
<comment type="cofactor">
    <cofactor evidence="1 7">
        <name>pyridoxal 5'-phosphate</name>
        <dbReference type="ChEBI" id="CHEBI:597326"/>
    </cofactor>
</comment>
<dbReference type="GO" id="GO:0009000">
    <property type="term" value="F:selenocysteine lyase activity"/>
    <property type="evidence" value="ECO:0007669"/>
    <property type="project" value="UniProtKB-EC"/>
</dbReference>
<dbReference type="CDD" id="cd06453">
    <property type="entry name" value="SufS_like"/>
    <property type="match status" value="1"/>
</dbReference>
<name>A0ABT2EPL3_9BACT</name>
<dbReference type="RefSeq" id="WP_302898690.1">
    <property type="nucleotide sequence ID" value="NZ_CP130454.1"/>
</dbReference>
<evidence type="ECO:0000256" key="7">
    <source>
        <dbReference type="RuleBase" id="RU004504"/>
    </source>
</evidence>
<comment type="caution">
    <text evidence="10">The sequence shown here is derived from an EMBL/GenBank/DDBJ whole genome shotgun (WGS) entry which is preliminary data.</text>
</comment>
<reference evidence="10 11" key="1">
    <citation type="submission" date="2022-08" db="EMBL/GenBank/DDBJ databases">
        <title>Bacterial and archaeal communities from various locations to study Microbial Dark Matter (Phase II).</title>
        <authorList>
            <person name="Stepanauskas R."/>
        </authorList>
    </citation>
    <scope>NUCLEOTIDE SEQUENCE [LARGE SCALE GENOMIC DNA]</scope>
    <source>
        <strain evidence="10 11">PD1</strain>
    </source>
</reference>
<comment type="similarity">
    <text evidence="2 8">Belongs to the class-V pyridoxal-phosphate-dependent aminotransferase family. Csd subfamily.</text>
</comment>
<dbReference type="EMBL" id="JANUCP010000004">
    <property type="protein sequence ID" value="MCS3919895.1"/>
    <property type="molecule type" value="Genomic_DNA"/>
</dbReference>
<dbReference type="PIRSF" id="PIRSF005572">
    <property type="entry name" value="NifS"/>
    <property type="match status" value="1"/>
</dbReference>
<dbReference type="PANTHER" id="PTHR43586">
    <property type="entry name" value="CYSTEINE DESULFURASE"/>
    <property type="match status" value="1"/>
</dbReference>
<dbReference type="InterPro" id="IPR015424">
    <property type="entry name" value="PyrdxlP-dep_Trfase"/>
</dbReference>
<dbReference type="EC" id="2.8.1.7" evidence="3 8"/>
<evidence type="ECO:0000256" key="5">
    <source>
        <dbReference type="ARBA" id="ARBA00022898"/>
    </source>
</evidence>
<dbReference type="InterPro" id="IPR000192">
    <property type="entry name" value="Aminotrans_V_dom"/>
</dbReference>
<dbReference type="Gene3D" id="3.40.640.10">
    <property type="entry name" value="Type I PLP-dependent aspartate aminotransferase-like (Major domain)"/>
    <property type="match status" value="1"/>
</dbReference>
<organism evidence="10 11">
    <name type="scientific">Candidatus Fervidibacter sacchari</name>
    <dbReference type="NCBI Taxonomy" id="1448929"/>
    <lineage>
        <taxon>Bacteria</taxon>
        <taxon>Candidatus Fervidibacterota</taxon>
        <taxon>Candidatus Fervidibacter</taxon>
    </lineage>
</organism>
<dbReference type="InterPro" id="IPR020578">
    <property type="entry name" value="Aminotrans_V_PyrdxlP_BS"/>
</dbReference>
<dbReference type="PROSITE" id="PS00595">
    <property type="entry name" value="AA_TRANSFER_CLASS_5"/>
    <property type="match status" value="1"/>
</dbReference>
<gene>
    <name evidence="10" type="ORF">M2350_002312</name>
</gene>
<evidence type="ECO:0000256" key="1">
    <source>
        <dbReference type="ARBA" id="ARBA00001933"/>
    </source>
</evidence>
<dbReference type="InterPro" id="IPR016454">
    <property type="entry name" value="Cysteine_dSase"/>
</dbReference>
<evidence type="ECO:0000259" key="9">
    <source>
        <dbReference type="Pfam" id="PF00266"/>
    </source>
</evidence>
<evidence type="ECO:0000313" key="11">
    <source>
        <dbReference type="Proteomes" id="UP001204798"/>
    </source>
</evidence>
<dbReference type="SUPFAM" id="SSF53383">
    <property type="entry name" value="PLP-dependent transferases"/>
    <property type="match status" value="1"/>
</dbReference>
<evidence type="ECO:0000256" key="3">
    <source>
        <dbReference type="ARBA" id="ARBA00012239"/>
    </source>
</evidence>
<evidence type="ECO:0000256" key="4">
    <source>
        <dbReference type="ARBA" id="ARBA00022679"/>
    </source>
</evidence>
<feature type="domain" description="Aminotransferase class V" evidence="9">
    <location>
        <begin position="30"/>
        <end position="401"/>
    </location>
</feature>
<keyword evidence="4 8" id="KW-0808">Transferase</keyword>
<dbReference type="Proteomes" id="UP001204798">
    <property type="component" value="Unassembled WGS sequence"/>
</dbReference>
<evidence type="ECO:0000256" key="6">
    <source>
        <dbReference type="ARBA" id="ARBA00050776"/>
    </source>
</evidence>
<keyword evidence="10" id="KW-0456">Lyase</keyword>
<protein>
    <recommendedName>
        <fullName evidence="3 8">Cysteine desulfurase</fullName>
        <ecNumber evidence="3 8">2.8.1.7</ecNumber>
    </recommendedName>
</protein>
<dbReference type="InterPro" id="IPR015422">
    <property type="entry name" value="PyrdxlP-dep_Trfase_small"/>
</dbReference>
<keyword evidence="5 8" id="KW-0663">Pyridoxal phosphate</keyword>
<dbReference type="GO" id="GO:0031071">
    <property type="term" value="F:cysteine desulfurase activity"/>
    <property type="evidence" value="ECO:0007669"/>
    <property type="project" value="UniProtKB-EC"/>
</dbReference>
<proteinExistence type="inferred from homology"/>
<dbReference type="PANTHER" id="PTHR43586:SF8">
    <property type="entry name" value="CYSTEINE DESULFURASE 1, CHLOROPLASTIC"/>
    <property type="match status" value="1"/>
</dbReference>
<dbReference type="Pfam" id="PF00266">
    <property type="entry name" value="Aminotran_5"/>
    <property type="match status" value="1"/>
</dbReference>
<comment type="catalytic activity">
    <reaction evidence="6 8">
        <text>(sulfur carrier)-H + L-cysteine = (sulfur carrier)-SH + L-alanine</text>
        <dbReference type="Rhea" id="RHEA:43892"/>
        <dbReference type="Rhea" id="RHEA-COMP:14737"/>
        <dbReference type="Rhea" id="RHEA-COMP:14739"/>
        <dbReference type="ChEBI" id="CHEBI:29917"/>
        <dbReference type="ChEBI" id="CHEBI:35235"/>
        <dbReference type="ChEBI" id="CHEBI:57972"/>
        <dbReference type="ChEBI" id="CHEBI:64428"/>
        <dbReference type="EC" id="2.8.1.7"/>
    </reaction>
</comment>
<evidence type="ECO:0000256" key="8">
    <source>
        <dbReference type="RuleBase" id="RU004506"/>
    </source>
</evidence>
<accession>A0ABT2EPL3</accession>
<evidence type="ECO:0000313" key="10">
    <source>
        <dbReference type="EMBL" id="MCS3919895.1"/>
    </source>
</evidence>
<sequence>MITKPTELDVEAVREQFPIFRRTIRGKQLIYLDSAATSQKPQSVIDAEREFYERYNANVHRGAYRIAEEATAAYEAAREKIARFLNAPSKECIVFTRGTTEAINLVAYSWGWANLKEGDEILLTEMEHHSNIVPWQLIAQRTGAKIKVVPITDDGLLDMDAFERLLTERVKLVAVTHVSNVLGTINPVREICQKAHEVGAVVLVDGAQAAPHLPVDVQAIGCDFYALSGHKMCGPTGSGALYGRKELLEAMPPFLGGGEMIRTVTFERTTFNEVPYKFEAGTPPIAQAIALGAAVDFLTSIGMEKIRAHEIELTSYALERLHEVSGITVYGAAPPEQRGGVIAFNLNDIHPHDLATFLDAYGICIRAGHHCAQPLMRRLNVAATARASFYLYNTPDEIDALVEALKEAAKFFGR</sequence>
<keyword evidence="11" id="KW-1185">Reference proteome</keyword>
<dbReference type="Gene3D" id="3.90.1150.10">
    <property type="entry name" value="Aspartate Aminotransferase, domain 1"/>
    <property type="match status" value="1"/>
</dbReference>
<evidence type="ECO:0000256" key="2">
    <source>
        <dbReference type="ARBA" id="ARBA00010447"/>
    </source>
</evidence>